<protein>
    <recommendedName>
        <fullName evidence="3">Secreted peptide</fullName>
    </recommendedName>
</protein>
<organism evidence="1 2">
    <name type="scientific">Lactuca virosa</name>
    <dbReference type="NCBI Taxonomy" id="75947"/>
    <lineage>
        <taxon>Eukaryota</taxon>
        <taxon>Viridiplantae</taxon>
        <taxon>Streptophyta</taxon>
        <taxon>Embryophyta</taxon>
        <taxon>Tracheophyta</taxon>
        <taxon>Spermatophyta</taxon>
        <taxon>Magnoliopsida</taxon>
        <taxon>eudicotyledons</taxon>
        <taxon>Gunneridae</taxon>
        <taxon>Pentapetalae</taxon>
        <taxon>asterids</taxon>
        <taxon>campanulids</taxon>
        <taxon>Asterales</taxon>
        <taxon>Asteraceae</taxon>
        <taxon>Cichorioideae</taxon>
        <taxon>Cichorieae</taxon>
        <taxon>Lactucinae</taxon>
        <taxon>Lactuca</taxon>
    </lineage>
</organism>
<dbReference type="Proteomes" id="UP001157418">
    <property type="component" value="Unassembled WGS sequence"/>
</dbReference>
<dbReference type="EMBL" id="CAKMRJ010000001">
    <property type="protein sequence ID" value="CAH1412777.1"/>
    <property type="molecule type" value="Genomic_DNA"/>
</dbReference>
<evidence type="ECO:0008006" key="3">
    <source>
        <dbReference type="Google" id="ProtNLM"/>
    </source>
</evidence>
<sequence>MGMCSLLGLLLPIFLWGILCYFLNSNRLRTAITTVCLHHRSPPAATIVIPSSLPSGDIPNLSFNIFPFSIVLILTQQIFHRLNIASPDVAANKHP</sequence>
<proteinExistence type="predicted"/>
<accession>A0AAU9LEJ8</accession>
<dbReference type="AlphaFoldDB" id="A0AAU9LEJ8"/>
<reference evidence="1 2" key="1">
    <citation type="submission" date="2022-01" db="EMBL/GenBank/DDBJ databases">
        <authorList>
            <person name="Xiong W."/>
            <person name="Schranz E."/>
        </authorList>
    </citation>
    <scope>NUCLEOTIDE SEQUENCE [LARGE SCALE GENOMIC DNA]</scope>
</reference>
<evidence type="ECO:0000313" key="1">
    <source>
        <dbReference type="EMBL" id="CAH1412777.1"/>
    </source>
</evidence>
<evidence type="ECO:0000313" key="2">
    <source>
        <dbReference type="Proteomes" id="UP001157418"/>
    </source>
</evidence>
<gene>
    <name evidence="1" type="ORF">LVIROSA_LOCUS769</name>
</gene>
<keyword evidence="2" id="KW-1185">Reference proteome</keyword>
<name>A0AAU9LEJ8_9ASTR</name>
<comment type="caution">
    <text evidence="1">The sequence shown here is derived from an EMBL/GenBank/DDBJ whole genome shotgun (WGS) entry which is preliminary data.</text>
</comment>